<keyword evidence="2" id="KW-1185">Reference proteome</keyword>
<dbReference type="Proteomes" id="UP000492821">
    <property type="component" value="Unassembled WGS sequence"/>
</dbReference>
<feature type="signal peptide" evidence="1">
    <location>
        <begin position="1"/>
        <end position="19"/>
    </location>
</feature>
<evidence type="ECO:0000313" key="2">
    <source>
        <dbReference type="Proteomes" id="UP000492821"/>
    </source>
</evidence>
<sequence length="367" mass="41725">MLPFIPFLIVPLTYLPISAMNSTLKPHLLAEALGTRDRPLSPQEISALFFGYRGFPDAFYRAFRLRCHVSKQYAEHCHYKPVVSVTARNGMTFAFDHKLVHIPILLRIAGRLAYRIEAFDPEGSWIPPFLKGVDENRHLKYITSKVGRAFFLRYLRHHHSLPTIEFGGRYSSTVNFAVLDDLKNLGIDTIVFNLPPTGCNEYACRVANVVIGRSLKYDTDPLDFMGNGLKLDRRFLRTYTVCCELPLSLAMRTIRGRYKIVEELTLRKVRLQVSSEYWYIQGAVEQIKDNVDKLWTCMREHPGAVTVSATCDRHIEGVNVLMGCLNGLAGYVVTELAGCVECKLQKVEGNKKLTVSLNIRCSTQLKF</sequence>
<proteinExistence type="predicted"/>
<evidence type="ECO:0000313" key="3">
    <source>
        <dbReference type="WBParaSite" id="Pan_g21250.t1"/>
    </source>
</evidence>
<dbReference type="AlphaFoldDB" id="A0A7E4VIB9"/>
<reference evidence="2" key="1">
    <citation type="journal article" date="2013" name="Genetics">
        <title>The draft genome and transcriptome of Panagrellus redivivus are shaped by the harsh demands of a free-living lifestyle.</title>
        <authorList>
            <person name="Srinivasan J."/>
            <person name="Dillman A.R."/>
            <person name="Macchietto M.G."/>
            <person name="Heikkinen L."/>
            <person name="Lakso M."/>
            <person name="Fracchia K.M."/>
            <person name="Antoshechkin I."/>
            <person name="Mortazavi A."/>
            <person name="Wong G."/>
            <person name="Sternberg P.W."/>
        </authorList>
    </citation>
    <scope>NUCLEOTIDE SEQUENCE [LARGE SCALE GENOMIC DNA]</scope>
    <source>
        <strain evidence="2">MT8872</strain>
    </source>
</reference>
<accession>A0A7E4VIB9</accession>
<keyword evidence="1" id="KW-0732">Signal</keyword>
<organism evidence="2 3">
    <name type="scientific">Panagrellus redivivus</name>
    <name type="common">Microworm</name>
    <dbReference type="NCBI Taxonomy" id="6233"/>
    <lineage>
        <taxon>Eukaryota</taxon>
        <taxon>Metazoa</taxon>
        <taxon>Ecdysozoa</taxon>
        <taxon>Nematoda</taxon>
        <taxon>Chromadorea</taxon>
        <taxon>Rhabditida</taxon>
        <taxon>Tylenchina</taxon>
        <taxon>Panagrolaimomorpha</taxon>
        <taxon>Panagrolaimoidea</taxon>
        <taxon>Panagrolaimidae</taxon>
        <taxon>Panagrellus</taxon>
    </lineage>
</organism>
<name>A0A7E4VIB9_PANRE</name>
<reference evidence="3" key="2">
    <citation type="submission" date="2020-10" db="UniProtKB">
        <authorList>
            <consortium name="WormBaseParasite"/>
        </authorList>
    </citation>
    <scope>IDENTIFICATION</scope>
</reference>
<protein>
    <submittedName>
        <fullName evidence="3">Uncharacterized protein</fullName>
    </submittedName>
</protein>
<dbReference type="WBParaSite" id="Pan_g21250.t1">
    <property type="protein sequence ID" value="Pan_g21250.t1"/>
    <property type="gene ID" value="Pan_g21250"/>
</dbReference>
<evidence type="ECO:0000256" key="1">
    <source>
        <dbReference type="SAM" id="SignalP"/>
    </source>
</evidence>
<feature type="chain" id="PRO_5028981315" evidence="1">
    <location>
        <begin position="20"/>
        <end position="367"/>
    </location>
</feature>